<dbReference type="GeneID" id="89611529"/>
<accession>A0A163ZA75</accession>
<gene>
    <name evidence="2" type="ORF">B4109_1068</name>
    <name evidence="3" type="ORF">B4114_0888</name>
    <name evidence="4" type="ORF">D9548_00190</name>
    <name evidence="1" type="ORF">GS8_522</name>
</gene>
<accession>A0A087LIF0</accession>
<dbReference type="RefSeq" id="WP_033008081.1">
    <property type="nucleotide sequence ID" value="NZ_CBCSGJ010000003.1"/>
</dbReference>
<protein>
    <submittedName>
        <fullName evidence="4">DUF503 family protein</fullName>
    </submittedName>
    <submittedName>
        <fullName evidence="1">YlxP-like protein</fullName>
    </submittedName>
</protein>
<keyword evidence="8" id="KW-1185">Reference proteome</keyword>
<dbReference type="EMBL" id="LQYY01000091">
    <property type="protein sequence ID" value="KYD33278.1"/>
    <property type="molecule type" value="Genomic_DNA"/>
</dbReference>
<evidence type="ECO:0000313" key="7">
    <source>
        <dbReference type="Proteomes" id="UP000266922"/>
    </source>
</evidence>
<dbReference type="Proteomes" id="UP000075517">
    <property type="component" value="Unassembled WGS sequence"/>
</dbReference>
<reference evidence="1 8" key="2">
    <citation type="submission" date="2016-03" db="EMBL/GenBank/DDBJ databases">
        <title>Spore heat resistance.</title>
        <authorList>
            <person name="Boekhorst J."/>
            <person name="Berendsen E.M."/>
            <person name="Wells-Bennik M.H."/>
            <person name="Kuipers O.P."/>
        </authorList>
    </citation>
    <scope>NUCLEOTIDE SEQUENCE [LARGE SCALE GENOMIC DNA]</scope>
    <source>
        <strain evidence="1 8">GS8</strain>
    </source>
</reference>
<dbReference type="EMBL" id="RCTJ01000001">
    <property type="protein sequence ID" value="RLQ15242.1"/>
    <property type="molecule type" value="Genomic_DNA"/>
</dbReference>
<dbReference type="PANTHER" id="PTHR36441:SF1">
    <property type="entry name" value="DUF503 DOMAIN-CONTAINING PROTEIN"/>
    <property type="match status" value="1"/>
</dbReference>
<sequence>MIGFAACECLIYNARSLKDKRAVLQRVLTRIRQKYNVSVAELDYQDAWQRAKIGLVAIASSRMAAERELERALALIDSFPELERASTSFEWL</sequence>
<dbReference type="Pfam" id="PF04456">
    <property type="entry name" value="DUF503"/>
    <property type="match status" value="1"/>
</dbReference>
<name>A0A087LIF0_GEOSE</name>
<dbReference type="InterPro" id="IPR036746">
    <property type="entry name" value="TT1725-like_sf"/>
</dbReference>
<reference evidence="5 6" key="1">
    <citation type="submission" date="2016-01" db="EMBL/GenBank/DDBJ databases">
        <title>Draft Genome Sequences of Seven Thermophilic Sporeformers Isolated from Foods.</title>
        <authorList>
            <person name="Berendsen E.M."/>
            <person name="Wells-Bennik M.H."/>
            <person name="Krawcyk A.O."/>
            <person name="De Jong A."/>
            <person name="Holsappel S."/>
            <person name="Eijlander R.T."/>
            <person name="Kuipers O.P."/>
        </authorList>
    </citation>
    <scope>NUCLEOTIDE SEQUENCE [LARGE SCALE GENOMIC DNA]</scope>
    <source>
        <strain evidence="2 5">B4109</strain>
        <strain evidence="3 6">B4114</strain>
    </source>
</reference>
<dbReference type="Proteomes" id="UP000075424">
    <property type="component" value="Unassembled WGS sequence"/>
</dbReference>
<evidence type="ECO:0000313" key="2">
    <source>
        <dbReference type="EMBL" id="KYD20362.1"/>
    </source>
</evidence>
<evidence type="ECO:0000313" key="4">
    <source>
        <dbReference type="EMBL" id="RLQ15242.1"/>
    </source>
</evidence>
<dbReference type="SUPFAM" id="SSF103007">
    <property type="entry name" value="Hypothetical protein TT1725"/>
    <property type="match status" value="1"/>
</dbReference>
<dbReference type="AlphaFoldDB" id="A0A087LIF0"/>
<proteinExistence type="predicted"/>
<evidence type="ECO:0000313" key="1">
    <source>
        <dbReference type="EMBL" id="KAF6512223.1"/>
    </source>
</evidence>
<dbReference type="InterPro" id="IPR007546">
    <property type="entry name" value="DUF503"/>
</dbReference>
<evidence type="ECO:0000313" key="8">
    <source>
        <dbReference type="Proteomes" id="UP000773850"/>
    </source>
</evidence>
<evidence type="ECO:0000313" key="3">
    <source>
        <dbReference type="EMBL" id="KYD33278.1"/>
    </source>
</evidence>
<dbReference type="EMBL" id="LQYV01000152">
    <property type="protein sequence ID" value="KYD20362.1"/>
    <property type="molecule type" value="Genomic_DNA"/>
</dbReference>
<evidence type="ECO:0000313" key="6">
    <source>
        <dbReference type="Proteomes" id="UP000075517"/>
    </source>
</evidence>
<dbReference type="Proteomes" id="UP000773850">
    <property type="component" value="Unassembled WGS sequence"/>
</dbReference>
<dbReference type="Gene3D" id="3.30.70.1120">
    <property type="entry name" value="TT1725-like"/>
    <property type="match status" value="1"/>
</dbReference>
<reference evidence="4 7" key="3">
    <citation type="submission" date="2018-10" db="EMBL/GenBank/DDBJ databases">
        <title>Geobacillus stearothermophilus in processing lines of powdered infant formula.</title>
        <authorList>
            <person name="Rhee M.S."/>
            <person name="Choi I.-G."/>
            <person name="Cho T.J."/>
            <person name="Park B."/>
        </authorList>
    </citation>
    <scope>NUCLEOTIDE SEQUENCE [LARGE SCALE GENOMIC DNA]</scope>
    <source>
        <strain evidence="4 7">FHS-PPGT130</strain>
    </source>
</reference>
<comment type="caution">
    <text evidence="2">The sequence shown here is derived from an EMBL/GenBank/DDBJ whole genome shotgun (WGS) entry which is preliminary data.</text>
</comment>
<dbReference type="PATRIC" id="fig|1422.12.peg.110"/>
<dbReference type="EMBL" id="LUCS01000009">
    <property type="protein sequence ID" value="KAF6512223.1"/>
    <property type="molecule type" value="Genomic_DNA"/>
</dbReference>
<organism evidence="2 5">
    <name type="scientific">Geobacillus stearothermophilus</name>
    <name type="common">Bacillus stearothermophilus</name>
    <dbReference type="NCBI Taxonomy" id="1422"/>
    <lineage>
        <taxon>Bacteria</taxon>
        <taxon>Bacillati</taxon>
        <taxon>Bacillota</taxon>
        <taxon>Bacilli</taxon>
        <taxon>Bacillales</taxon>
        <taxon>Anoxybacillaceae</taxon>
        <taxon>Geobacillus</taxon>
    </lineage>
</organism>
<evidence type="ECO:0000313" key="5">
    <source>
        <dbReference type="Proteomes" id="UP000075424"/>
    </source>
</evidence>
<dbReference type="OrthoDB" id="9809023at2"/>
<dbReference type="PANTHER" id="PTHR36441">
    <property type="entry name" value="HYPOTHETICAL CYTOSOLIC PROTEIN"/>
    <property type="match status" value="1"/>
</dbReference>
<dbReference type="Proteomes" id="UP000266922">
    <property type="component" value="Unassembled WGS sequence"/>
</dbReference>